<evidence type="ECO:0000313" key="4">
    <source>
        <dbReference type="Proteomes" id="UP000214646"/>
    </source>
</evidence>
<dbReference type="GO" id="GO:0004622">
    <property type="term" value="F:phosphatidylcholine lysophospholipase activity"/>
    <property type="evidence" value="ECO:0007669"/>
    <property type="project" value="TreeGrafter"/>
</dbReference>
<keyword evidence="3" id="KW-0378">Hydrolase</keyword>
<dbReference type="PANTHER" id="PTHR30383">
    <property type="entry name" value="THIOESTERASE 1/PROTEASE 1/LYSOPHOSPHOLIPASE L1"/>
    <property type="match status" value="1"/>
</dbReference>
<comment type="caution">
    <text evidence="3">The sequence shown here is derived from an EMBL/GenBank/DDBJ whole genome shotgun (WGS) entry which is preliminary data.</text>
</comment>
<dbReference type="InterPro" id="IPR051532">
    <property type="entry name" value="Ester_Hydrolysis_Enzymes"/>
</dbReference>
<keyword evidence="4" id="KW-1185">Reference proteome</keyword>
<proteinExistence type="predicted"/>
<evidence type="ECO:0000259" key="2">
    <source>
        <dbReference type="Pfam" id="PF13472"/>
    </source>
</evidence>
<accession>A0A225DYQ3</accession>
<dbReference type="CDD" id="cd01834">
    <property type="entry name" value="SGNH_hydrolase_like_2"/>
    <property type="match status" value="1"/>
</dbReference>
<keyword evidence="1" id="KW-0732">Signal</keyword>
<evidence type="ECO:0000256" key="1">
    <source>
        <dbReference type="SAM" id="SignalP"/>
    </source>
</evidence>
<dbReference type="SUPFAM" id="SSF52266">
    <property type="entry name" value="SGNH hydrolase"/>
    <property type="match status" value="1"/>
</dbReference>
<evidence type="ECO:0000313" key="3">
    <source>
        <dbReference type="EMBL" id="OWK46452.1"/>
    </source>
</evidence>
<dbReference type="Proteomes" id="UP000214646">
    <property type="component" value="Unassembled WGS sequence"/>
</dbReference>
<feature type="signal peptide" evidence="1">
    <location>
        <begin position="1"/>
        <end position="19"/>
    </location>
</feature>
<dbReference type="Gene3D" id="3.40.50.1110">
    <property type="entry name" value="SGNH hydrolase"/>
    <property type="match status" value="1"/>
</dbReference>
<reference evidence="4" key="1">
    <citation type="submission" date="2017-06" db="EMBL/GenBank/DDBJ databases">
        <title>Genome analysis of Fimbriiglobus ruber SP5, the first member of the order Planctomycetales with confirmed chitinolytic capability.</title>
        <authorList>
            <person name="Ravin N.V."/>
            <person name="Rakitin A.L."/>
            <person name="Ivanova A.A."/>
            <person name="Beletsky A.V."/>
            <person name="Kulichevskaya I.S."/>
            <person name="Mardanov A.V."/>
            <person name="Dedysh S.N."/>
        </authorList>
    </citation>
    <scope>NUCLEOTIDE SEQUENCE [LARGE SCALE GENOMIC DNA]</scope>
    <source>
        <strain evidence="4">SP5</strain>
    </source>
</reference>
<gene>
    <name evidence="3" type="ORF">FRUB_00151</name>
</gene>
<feature type="domain" description="SGNH hydrolase-type esterase" evidence="2">
    <location>
        <begin position="39"/>
        <end position="221"/>
    </location>
</feature>
<organism evidence="3 4">
    <name type="scientific">Fimbriiglobus ruber</name>
    <dbReference type="NCBI Taxonomy" id="1908690"/>
    <lineage>
        <taxon>Bacteria</taxon>
        <taxon>Pseudomonadati</taxon>
        <taxon>Planctomycetota</taxon>
        <taxon>Planctomycetia</taxon>
        <taxon>Gemmatales</taxon>
        <taxon>Gemmataceae</taxon>
        <taxon>Fimbriiglobus</taxon>
    </lineage>
</organism>
<dbReference type="RefSeq" id="WP_202973846.1">
    <property type="nucleotide sequence ID" value="NZ_NIDE01000001.1"/>
</dbReference>
<dbReference type="PANTHER" id="PTHR30383:SF5">
    <property type="entry name" value="SGNH HYDROLASE-TYPE ESTERASE DOMAIN-CONTAINING PROTEIN"/>
    <property type="match status" value="1"/>
</dbReference>
<dbReference type="AlphaFoldDB" id="A0A225DYQ3"/>
<name>A0A225DYQ3_9BACT</name>
<dbReference type="Pfam" id="PF13472">
    <property type="entry name" value="Lipase_GDSL_2"/>
    <property type="match status" value="1"/>
</dbReference>
<dbReference type="InterPro" id="IPR013830">
    <property type="entry name" value="SGNH_hydro"/>
</dbReference>
<protein>
    <submittedName>
        <fullName evidence="3">Lipase/acylhydrolase family protein</fullName>
    </submittedName>
</protein>
<feature type="chain" id="PRO_5012420461" evidence="1">
    <location>
        <begin position="20"/>
        <end position="239"/>
    </location>
</feature>
<dbReference type="EMBL" id="NIDE01000001">
    <property type="protein sequence ID" value="OWK46452.1"/>
    <property type="molecule type" value="Genomic_DNA"/>
</dbReference>
<dbReference type="InterPro" id="IPR036514">
    <property type="entry name" value="SGNH_hydro_sf"/>
</dbReference>
<sequence length="239" mass="26467">MKHLLPLLLACLSSAQVAAADPEPSPAAFAPKVRILFQGDSITDMARGRGTDPNHVLGHSYVFLIAAKYGAAFPELDLDFVNRGVGGSTVLDLEKRWQKDALDLKPDLLSILIGVNDNKSGSIAQYEKTYDKLVTDAKAANPKLKLVLGEPFGLPVGPRKESWAEWNDGLTKRREVVVKLAKAHGAALVKYQRAFDEAAKRAPAEYWIWDGVHPTYRGHQVMADEWVRTVREFWPAPKK</sequence>